<sequence>MALKINQSVSKDAQARTLLKELLKVHQIHQAYNVRELTDVDEQILEKAFNTTREMMPRISAKEIKFEDKKWDSLFNFLMAEQISFARVLTNGDDNLNEYVQAKNQTQQAYALVETAINNLENENK</sequence>
<protein>
    <submittedName>
        <fullName evidence="1">Uncharacterized protein</fullName>
    </submittedName>
</protein>
<dbReference type="AlphaFoldDB" id="A0A0R1VPM2"/>
<evidence type="ECO:0000313" key="1">
    <source>
        <dbReference type="EMBL" id="KRM05156.1"/>
    </source>
</evidence>
<dbReference type="RefSeq" id="WP_025015360.1">
    <property type="nucleotide sequence ID" value="NZ_AZFU01000014.1"/>
</dbReference>
<organism evidence="1 2">
    <name type="scientific">Lactobacillus kitasatonis DSM 16761 = JCM 1039</name>
    <dbReference type="NCBI Taxonomy" id="1423767"/>
    <lineage>
        <taxon>Bacteria</taxon>
        <taxon>Bacillati</taxon>
        <taxon>Bacillota</taxon>
        <taxon>Bacilli</taxon>
        <taxon>Lactobacillales</taxon>
        <taxon>Lactobacillaceae</taxon>
        <taxon>Lactobacillus</taxon>
    </lineage>
</organism>
<dbReference type="EMBL" id="AZFU01000014">
    <property type="protein sequence ID" value="KRM05156.1"/>
    <property type="molecule type" value="Genomic_DNA"/>
</dbReference>
<accession>A0A0R1VPM2</accession>
<dbReference type="eggNOG" id="ENOG5030A0W">
    <property type="taxonomic scope" value="Bacteria"/>
</dbReference>
<name>A0A0R1VPM2_9LACO</name>
<dbReference type="OrthoDB" id="2310842at2"/>
<dbReference type="Proteomes" id="UP000051307">
    <property type="component" value="Unassembled WGS sequence"/>
</dbReference>
<evidence type="ECO:0000313" key="2">
    <source>
        <dbReference type="Proteomes" id="UP000051307"/>
    </source>
</evidence>
<comment type="caution">
    <text evidence="1">The sequence shown here is derived from an EMBL/GenBank/DDBJ whole genome shotgun (WGS) entry which is preliminary data.</text>
</comment>
<gene>
    <name evidence="1" type="ORF">FC59_GL000214</name>
</gene>
<reference evidence="1 2" key="1">
    <citation type="journal article" date="2015" name="Genome Announc.">
        <title>Expanding the biotechnology potential of lactobacilli through comparative genomics of 213 strains and associated genera.</title>
        <authorList>
            <person name="Sun Z."/>
            <person name="Harris H.M."/>
            <person name="McCann A."/>
            <person name="Guo C."/>
            <person name="Argimon S."/>
            <person name="Zhang W."/>
            <person name="Yang X."/>
            <person name="Jeffery I.B."/>
            <person name="Cooney J.C."/>
            <person name="Kagawa T.F."/>
            <person name="Liu W."/>
            <person name="Song Y."/>
            <person name="Salvetti E."/>
            <person name="Wrobel A."/>
            <person name="Rasinkangas P."/>
            <person name="Parkhill J."/>
            <person name="Rea M.C."/>
            <person name="O'Sullivan O."/>
            <person name="Ritari J."/>
            <person name="Douillard F.P."/>
            <person name="Paul Ross R."/>
            <person name="Yang R."/>
            <person name="Briner A.E."/>
            <person name="Felis G.E."/>
            <person name="de Vos W.M."/>
            <person name="Barrangou R."/>
            <person name="Klaenhammer T.R."/>
            <person name="Caufield P.W."/>
            <person name="Cui Y."/>
            <person name="Zhang H."/>
            <person name="O'Toole P.W."/>
        </authorList>
    </citation>
    <scope>NUCLEOTIDE SEQUENCE [LARGE SCALE GENOMIC DNA]</scope>
    <source>
        <strain evidence="1 2">DSM 16761</strain>
    </source>
</reference>
<dbReference type="PATRIC" id="fig|1423767.3.peg.224"/>
<proteinExistence type="predicted"/>